<feature type="transmembrane region" description="Helical" evidence="1">
    <location>
        <begin position="290"/>
        <end position="313"/>
    </location>
</feature>
<gene>
    <name evidence="3" type="ORF">HYPSUDRAFT_142938</name>
</gene>
<dbReference type="InterPro" id="IPR053001">
    <property type="entry name" value="MNNG_permease-like"/>
</dbReference>
<sequence>MNSLQIGSDVKQETSLAASTLPLASLSAERAPFSYHFFGNEKEIAKARIVFIKIMFQRTMLVVAAILAVFSIFWAAMQKQPARTLEGWIVDFDGGVAGQFVVQELSAMSDAKIRWTERDAAINFPAGPPDLVQAVMDERCWIAVAINPGVTQSLNGSLTLSTQPFNSSTAITAYAVEGRNENIYRTLFHPVITNALDKITHDYAVKHIGSVIASNTPLTDISPDLLTRPVYFTFDNLRPFDVPVASTVTYIGLIYLLILSFIVVNAGIMARAVSGLDKKLTTASLIRVRLISPVICYIPLTLAYSLLTLAFGLPFDRYLGKAGFMIFWMLSWFGMAAAGLVLESMMTLLTIKYINVFMILWIISNVSVSVWPIEALPIVYRYGYAAPFYNISQGVRAIAFGAKNNLLLNFGVLSGWVLVSFISLPIVQWFRRREEVEAAKRVVLPESSV</sequence>
<feature type="transmembrane region" description="Helical" evidence="1">
    <location>
        <begin position="248"/>
        <end position="269"/>
    </location>
</feature>
<feature type="transmembrane region" description="Helical" evidence="1">
    <location>
        <begin position="325"/>
        <end position="342"/>
    </location>
</feature>
<proteinExistence type="predicted"/>
<protein>
    <recommendedName>
        <fullName evidence="2">DUF3533 domain-containing protein</fullName>
    </recommendedName>
</protein>
<dbReference type="PANTHER" id="PTHR34814:SF1">
    <property type="entry name" value="NITROSOGUANIDINE RESISTANCE PROTEIN SNG1"/>
    <property type="match status" value="1"/>
</dbReference>
<dbReference type="InterPro" id="IPR022703">
    <property type="entry name" value="DUF3533"/>
</dbReference>
<evidence type="ECO:0000259" key="2">
    <source>
        <dbReference type="Pfam" id="PF12051"/>
    </source>
</evidence>
<keyword evidence="1" id="KW-0812">Transmembrane</keyword>
<dbReference type="AlphaFoldDB" id="A0A0D2M997"/>
<feature type="transmembrane region" description="Helical" evidence="1">
    <location>
        <begin position="406"/>
        <end position="427"/>
    </location>
</feature>
<evidence type="ECO:0000256" key="1">
    <source>
        <dbReference type="SAM" id="Phobius"/>
    </source>
</evidence>
<dbReference type="EMBL" id="KN817572">
    <property type="protein sequence ID" value="KJA19918.1"/>
    <property type="molecule type" value="Genomic_DNA"/>
</dbReference>
<accession>A0A0D2M997</accession>
<feature type="transmembrane region" description="Helical" evidence="1">
    <location>
        <begin position="354"/>
        <end position="373"/>
    </location>
</feature>
<evidence type="ECO:0000313" key="3">
    <source>
        <dbReference type="EMBL" id="KJA19918.1"/>
    </source>
</evidence>
<keyword evidence="1" id="KW-1133">Transmembrane helix</keyword>
<dbReference type="Pfam" id="PF12051">
    <property type="entry name" value="DUF3533"/>
    <property type="match status" value="1"/>
</dbReference>
<keyword evidence="4" id="KW-1185">Reference proteome</keyword>
<dbReference type="Proteomes" id="UP000054270">
    <property type="component" value="Unassembled WGS sequence"/>
</dbReference>
<dbReference type="STRING" id="945553.A0A0D2M997"/>
<evidence type="ECO:0000313" key="4">
    <source>
        <dbReference type="Proteomes" id="UP000054270"/>
    </source>
</evidence>
<feature type="domain" description="DUF3533" evidence="2">
    <location>
        <begin position="60"/>
        <end position="421"/>
    </location>
</feature>
<organism evidence="3 4">
    <name type="scientific">Hypholoma sublateritium (strain FD-334 SS-4)</name>
    <dbReference type="NCBI Taxonomy" id="945553"/>
    <lineage>
        <taxon>Eukaryota</taxon>
        <taxon>Fungi</taxon>
        <taxon>Dikarya</taxon>
        <taxon>Basidiomycota</taxon>
        <taxon>Agaricomycotina</taxon>
        <taxon>Agaricomycetes</taxon>
        <taxon>Agaricomycetidae</taxon>
        <taxon>Agaricales</taxon>
        <taxon>Agaricineae</taxon>
        <taxon>Strophariaceae</taxon>
        <taxon>Hypholoma</taxon>
    </lineage>
</organism>
<feature type="transmembrane region" description="Helical" evidence="1">
    <location>
        <begin position="59"/>
        <end position="77"/>
    </location>
</feature>
<keyword evidence="1" id="KW-0472">Membrane</keyword>
<name>A0A0D2M997_HYPSF</name>
<dbReference type="GO" id="GO:0016020">
    <property type="term" value="C:membrane"/>
    <property type="evidence" value="ECO:0007669"/>
    <property type="project" value="TreeGrafter"/>
</dbReference>
<dbReference type="OrthoDB" id="2140105at2759"/>
<dbReference type="PANTHER" id="PTHR34814">
    <property type="entry name" value="NITROSOGUANIDINE RESISTANCE PROTEIN SNG1"/>
    <property type="match status" value="1"/>
</dbReference>
<reference evidence="4" key="1">
    <citation type="submission" date="2014-04" db="EMBL/GenBank/DDBJ databases">
        <title>Evolutionary Origins and Diversification of the Mycorrhizal Mutualists.</title>
        <authorList>
            <consortium name="DOE Joint Genome Institute"/>
            <consortium name="Mycorrhizal Genomics Consortium"/>
            <person name="Kohler A."/>
            <person name="Kuo A."/>
            <person name="Nagy L.G."/>
            <person name="Floudas D."/>
            <person name="Copeland A."/>
            <person name="Barry K.W."/>
            <person name="Cichocki N."/>
            <person name="Veneault-Fourrey C."/>
            <person name="LaButti K."/>
            <person name="Lindquist E.A."/>
            <person name="Lipzen A."/>
            <person name="Lundell T."/>
            <person name="Morin E."/>
            <person name="Murat C."/>
            <person name="Riley R."/>
            <person name="Ohm R."/>
            <person name="Sun H."/>
            <person name="Tunlid A."/>
            <person name="Henrissat B."/>
            <person name="Grigoriev I.V."/>
            <person name="Hibbett D.S."/>
            <person name="Martin F."/>
        </authorList>
    </citation>
    <scope>NUCLEOTIDE SEQUENCE [LARGE SCALE GENOMIC DNA]</scope>
    <source>
        <strain evidence="4">FD-334 SS-4</strain>
    </source>
</reference>